<dbReference type="HOGENOM" id="CLU_2121942_0_0_1"/>
<dbReference type="AlphaFoldDB" id="A0A0C3PLK5"/>
<evidence type="ECO:0000313" key="2">
    <source>
        <dbReference type="EMBL" id="KIP07343.1"/>
    </source>
</evidence>
<proteinExistence type="predicted"/>
<name>A0A0C3PLK5_PHLG1</name>
<sequence length="114" mass="13257">MAGTVRYFTRGRCEAAREPYSVRAHRWSHFWTPLFFSHFSALLSTPLFVFFFYPHFSGRCSSYSLQPPGWAPTAFASRDHATCTHSWPSSFKFEVQRRVLRATCLSDRIPRCPS</sequence>
<dbReference type="Proteomes" id="UP000053257">
    <property type="component" value="Unassembled WGS sequence"/>
</dbReference>
<feature type="transmembrane region" description="Helical" evidence="1">
    <location>
        <begin position="30"/>
        <end position="53"/>
    </location>
</feature>
<evidence type="ECO:0000256" key="1">
    <source>
        <dbReference type="SAM" id="Phobius"/>
    </source>
</evidence>
<gene>
    <name evidence="2" type="ORF">PHLGIDRAFT_424311</name>
</gene>
<keyword evidence="1" id="KW-1133">Transmembrane helix</keyword>
<accession>A0A0C3PLK5</accession>
<organism evidence="2 3">
    <name type="scientific">Phlebiopsis gigantea (strain 11061_1 CR5-6)</name>
    <name type="common">White-rot fungus</name>
    <name type="synonym">Peniophora gigantea</name>
    <dbReference type="NCBI Taxonomy" id="745531"/>
    <lineage>
        <taxon>Eukaryota</taxon>
        <taxon>Fungi</taxon>
        <taxon>Dikarya</taxon>
        <taxon>Basidiomycota</taxon>
        <taxon>Agaricomycotina</taxon>
        <taxon>Agaricomycetes</taxon>
        <taxon>Polyporales</taxon>
        <taxon>Phanerochaetaceae</taxon>
        <taxon>Phlebiopsis</taxon>
    </lineage>
</organism>
<evidence type="ECO:0000313" key="3">
    <source>
        <dbReference type="Proteomes" id="UP000053257"/>
    </source>
</evidence>
<keyword evidence="1" id="KW-0472">Membrane</keyword>
<evidence type="ECO:0008006" key="4">
    <source>
        <dbReference type="Google" id="ProtNLM"/>
    </source>
</evidence>
<reference evidence="2 3" key="1">
    <citation type="journal article" date="2014" name="PLoS Genet.">
        <title>Analysis of the Phlebiopsis gigantea genome, transcriptome and secretome provides insight into its pioneer colonization strategies of wood.</title>
        <authorList>
            <person name="Hori C."/>
            <person name="Ishida T."/>
            <person name="Igarashi K."/>
            <person name="Samejima M."/>
            <person name="Suzuki H."/>
            <person name="Master E."/>
            <person name="Ferreira P."/>
            <person name="Ruiz-Duenas F.J."/>
            <person name="Held B."/>
            <person name="Canessa P."/>
            <person name="Larrondo L.F."/>
            <person name="Schmoll M."/>
            <person name="Druzhinina I.S."/>
            <person name="Kubicek C.P."/>
            <person name="Gaskell J.A."/>
            <person name="Kersten P."/>
            <person name="St John F."/>
            <person name="Glasner J."/>
            <person name="Sabat G."/>
            <person name="Splinter BonDurant S."/>
            <person name="Syed K."/>
            <person name="Yadav J."/>
            <person name="Mgbeahuruike A.C."/>
            <person name="Kovalchuk A."/>
            <person name="Asiegbu F.O."/>
            <person name="Lackner G."/>
            <person name="Hoffmeister D."/>
            <person name="Rencoret J."/>
            <person name="Gutierrez A."/>
            <person name="Sun H."/>
            <person name="Lindquist E."/>
            <person name="Barry K."/>
            <person name="Riley R."/>
            <person name="Grigoriev I.V."/>
            <person name="Henrissat B."/>
            <person name="Kues U."/>
            <person name="Berka R.M."/>
            <person name="Martinez A.T."/>
            <person name="Covert S.F."/>
            <person name="Blanchette R.A."/>
            <person name="Cullen D."/>
        </authorList>
    </citation>
    <scope>NUCLEOTIDE SEQUENCE [LARGE SCALE GENOMIC DNA]</scope>
    <source>
        <strain evidence="2 3">11061_1 CR5-6</strain>
    </source>
</reference>
<keyword evidence="1" id="KW-0812">Transmembrane</keyword>
<keyword evidence="3" id="KW-1185">Reference proteome</keyword>
<dbReference type="EMBL" id="KN840499">
    <property type="protein sequence ID" value="KIP07343.1"/>
    <property type="molecule type" value="Genomic_DNA"/>
</dbReference>
<protein>
    <recommendedName>
        <fullName evidence="4">Transmembrane protein</fullName>
    </recommendedName>
</protein>